<proteinExistence type="inferred from homology"/>
<keyword evidence="3" id="KW-0732">Signal</keyword>
<comment type="similarity">
    <text evidence="2">Belongs to the SusD family.</text>
</comment>
<dbReference type="PROSITE" id="PS51257">
    <property type="entry name" value="PROKAR_LIPOPROTEIN"/>
    <property type="match status" value="1"/>
</dbReference>
<evidence type="ECO:0000256" key="3">
    <source>
        <dbReference type="ARBA" id="ARBA00022729"/>
    </source>
</evidence>
<evidence type="ECO:0000256" key="1">
    <source>
        <dbReference type="ARBA" id="ARBA00004442"/>
    </source>
</evidence>
<evidence type="ECO:0000313" key="8">
    <source>
        <dbReference type="EMBL" id="PRY50285.1"/>
    </source>
</evidence>
<comment type="subcellular location">
    <subcellularLocation>
        <location evidence="1">Cell outer membrane</location>
    </subcellularLocation>
</comment>
<reference evidence="8 9" key="1">
    <citation type="submission" date="2018-03" db="EMBL/GenBank/DDBJ databases">
        <title>Genomic Encyclopedia of Type Strains, Phase III (KMG-III): the genomes of soil and plant-associated and newly described type strains.</title>
        <authorList>
            <person name="Whitman W."/>
        </authorList>
    </citation>
    <scope>NUCLEOTIDE SEQUENCE [LARGE SCALE GENOMIC DNA]</scope>
    <source>
        <strain evidence="8 9">CGMCC 1.9313</strain>
    </source>
</reference>
<dbReference type="InterPro" id="IPR012944">
    <property type="entry name" value="SusD_RagB_dom"/>
</dbReference>
<evidence type="ECO:0000256" key="4">
    <source>
        <dbReference type="ARBA" id="ARBA00023136"/>
    </source>
</evidence>
<dbReference type="Pfam" id="PF14322">
    <property type="entry name" value="SusD-like_3"/>
    <property type="match status" value="1"/>
</dbReference>
<dbReference type="EMBL" id="PVTH01000009">
    <property type="protein sequence ID" value="PRY50285.1"/>
    <property type="molecule type" value="Genomic_DNA"/>
</dbReference>
<evidence type="ECO:0000256" key="5">
    <source>
        <dbReference type="ARBA" id="ARBA00023237"/>
    </source>
</evidence>
<organism evidence="8 9">
    <name type="scientific">Arcticibacter pallidicorallinus</name>
    <dbReference type="NCBI Taxonomy" id="1259464"/>
    <lineage>
        <taxon>Bacteria</taxon>
        <taxon>Pseudomonadati</taxon>
        <taxon>Bacteroidota</taxon>
        <taxon>Sphingobacteriia</taxon>
        <taxon>Sphingobacteriales</taxon>
        <taxon>Sphingobacteriaceae</taxon>
        <taxon>Arcticibacter</taxon>
    </lineage>
</organism>
<evidence type="ECO:0000259" key="6">
    <source>
        <dbReference type="Pfam" id="PF07980"/>
    </source>
</evidence>
<keyword evidence="5" id="KW-0998">Cell outer membrane</keyword>
<dbReference type="InterPro" id="IPR033985">
    <property type="entry name" value="SusD-like_N"/>
</dbReference>
<keyword evidence="9" id="KW-1185">Reference proteome</keyword>
<accession>A0A2T0TX97</accession>
<evidence type="ECO:0000256" key="2">
    <source>
        <dbReference type="ARBA" id="ARBA00006275"/>
    </source>
</evidence>
<feature type="domain" description="SusD-like N-terminal" evidence="7">
    <location>
        <begin position="84"/>
        <end position="222"/>
    </location>
</feature>
<keyword evidence="4" id="KW-0472">Membrane</keyword>
<protein>
    <submittedName>
        <fullName evidence="8">Putative outer membrane starch-binding protein</fullName>
    </submittedName>
</protein>
<dbReference type="SUPFAM" id="SSF48452">
    <property type="entry name" value="TPR-like"/>
    <property type="match status" value="1"/>
</dbReference>
<gene>
    <name evidence="8" type="ORF">B0I27_1096</name>
</gene>
<dbReference type="AlphaFoldDB" id="A0A2T0TX97"/>
<dbReference type="RefSeq" id="WP_245925520.1">
    <property type="nucleotide sequence ID" value="NZ_PVTH01000009.1"/>
</dbReference>
<dbReference type="Proteomes" id="UP000238034">
    <property type="component" value="Unassembled WGS sequence"/>
</dbReference>
<sequence>MILKSTRKYISLLIVLLVSFSSCKKLDDVNPTDTIDPSKAFRNVKDLDLGLLGTYAYLDYSLIGSNAIVSDEITVPDENTVSNTEAYRWLYNSGSGSVTSAFNDYYIAIDRLNRVLAAIPAVEAVGADLTLKQRYQGELLALRAYCHLELLRAYASSYDNGALGVPYMKSSIISYPARDKFEAVIANIKADLIEAKDLIPASFNDRTRITRTAVAAIQARTALYERNWAEAVSYSTEVINAVPLASRTQFPQIWTDQSDAEVIWKLKRVGSDSRIGAFFFRETGGLVLYAPSFELINSFDQANDIRYSSYITYSPNRGAGKSAYLVKKYIGGDAAAPGRADVKLFRTAEMYLIRAEAEAELAPQAAGADLNTLRSARIQNYASETFAGKEALITAIYQERFKDLAFEGHRFFDLRRRKLPVERLPQDAVNAVGAVKLEPTQAQYAFPIPAREISVNRNMEQNPNY</sequence>
<name>A0A2T0TX97_9SPHI</name>
<evidence type="ECO:0000313" key="9">
    <source>
        <dbReference type="Proteomes" id="UP000238034"/>
    </source>
</evidence>
<evidence type="ECO:0000259" key="7">
    <source>
        <dbReference type="Pfam" id="PF14322"/>
    </source>
</evidence>
<dbReference type="GO" id="GO:0009279">
    <property type="term" value="C:cell outer membrane"/>
    <property type="evidence" value="ECO:0007669"/>
    <property type="project" value="UniProtKB-SubCell"/>
</dbReference>
<dbReference type="InterPro" id="IPR011990">
    <property type="entry name" value="TPR-like_helical_dom_sf"/>
</dbReference>
<dbReference type="Pfam" id="PF07980">
    <property type="entry name" value="SusD_RagB"/>
    <property type="match status" value="1"/>
</dbReference>
<feature type="domain" description="RagB/SusD" evidence="6">
    <location>
        <begin position="314"/>
        <end position="465"/>
    </location>
</feature>
<comment type="caution">
    <text evidence="8">The sequence shown here is derived from an EMBL/GenBank/DDBJ whole genome shotgun (WGS) entry which is preliminary data.</text>
</comment>
<dbReference type="Gene3D" id="1.25.40.390">
    <property type="match status" value="1"/>
</dbReference>